<dbReference type="GO" id="GO:0016020">
    <property type="term" value="C:membrane"/>
    <property type="evidence" value="ECO:0007669"/>
    <property type="project" value="UniProtKB-SubCell"/>
</dbReference>
<dbReference type="Pfam" id="PF00230">
    <property type="entry name" value="MIP"/>
    <property type="match status" value="1"/>
</dbReference>
<sequence>MAEMADLAVSLSLLLGIVVFSEVARRTALYLFPNRNWIIYALELISTFQLCACTHELKLLAEMGGLEPRIALTLTFLISVVHGLSFRGAICSPTGALEQLYLGTLTRRCALTRISCQLIAAEAARRVMPHAWALALSDLHAQHSLTGFSCTNSPVNAPLLQAAAVELGCAFVMHTAAFNVEKVEEKYRVPAIAAVITILVYAGGHLTGAVFNPALAFSIQFSCPGNTFAEYSFVYWIGPILGMTGSLLLFDKVIPAISGKSTIPKHLNSNGLETKKMK</sequence>
<keyword evidence="4 6" id="KW-1133">Transmembrane helix</keyword>
<accession>A0A671R5R8</accession>
<feature type="transmembrane region" description="Helical" evidence="6">
    <location>
        <begin position="69"/>
        <end position="90"/>
    </location>
</feature>
<keyword evidence="3 6" id="KW-0812">Transmembrane</keyword>
<evidence type="ECO:0000256" key="5">
    <source>
        <dbReference type="ARBA" id="ARBA00023136"/>
    </source>
</evidence>
<comment type="caution">
    <text evidence="6">Lacks conserved residue(s) required for the propagation of feature annotation.</text>
</comment>
<comment type="subcellular location">
    <subcellularLocation>
        <location evidence="1">Membrane</location>
        <topology evidence="1">Multi-pass membrane protein</topology>
    </subcellularLocation>
</comment>
<dbReference type="GO" id="GO:0005737">
    <property type="term" value="C:cytoplasm"/>
    <property type="evidence" value="ECO:0007669"/>
    <property type="project" value="TreeGrafter"/>
</dbReference>
<dbReference type="Proteomes" id="UP000472260">
    <property type="component" value="Unassembled WGS sequence"/>
</dbReference>
<feature type="transmembrane region" description="Helical" evidence="6">
    <location>
        <begin position="231"/>
        <end position="250"/>
    </location>
</feature>
<dbReference type="InterPro" id="IPR000425">
    <property type="entry name" value="MIP"/>
</dbReference>
<dbReference type="Gene3D" id="1.20.1080.10">
    <property type="entry name" value="Glycerol uptake facilitator protein"/>
    <property type="match status" value="1"/>
</dbReference>
<keyword evidence="5 6" id="KW-0472">Membrane</keyword>
<reference evidence="7" key="1">
    <citation type="submission" date="2025-08" db="UniProtKB">
        <authorList>
            <consortium name="Ensembl"/>
        </authorList>
    </citation>
    <scope>IDENTIFICATION</scope>
</reference>
<dbReference type="InterPro" id="IPR051883">
    <property type="entry name" value="AQP11/12_channel"/>
</dbReference>
<feature type="transmembrane region" description="Helical" evidence="6">
    <location>
        <begin position="192"/>
        <end position="211"/>
    </location>
</feature>
<dbReference type="PIRSF" id="PIRSF017529">
    <property type="entry name" value="Aquaporin_11/12"/>
    <property type="match status" value="1"/>
</dbReference>
<dbReference type="OrthoDB" id="9894770at2759"/>
<comment type="similarity">
    <text evidence="2">Belongs to the MIP/aquaporin (TC 1.A.8) family. AQP11/AQP12 subfamily.</text>
</comment>
<dbReference type="PANTHER" id="PTHR21191:SF7">
    <property type="entry name" value="AQUAPORIN-11"/>
    <property type="match status" value="1"/>
</dbReference>
<dbReference type="PANTHER" id="PTHR21191">
    <property type="entry name" value="AQUAPORIN"/>
    <property type="match status" value="1"/>
</dbReference>
<dbReference type="GeneID" id="107659225"/>
<dbReference type="InterPro" id="IPR023266">
    <property type="entry name" value="Aquaporin_11"/>
</dbReference>
<evidence type="ECO:0000256" key="3">
    <source>
        <dbReference type="ARBA" id="ARBA00022692"/>
    </source>
</evidence>
<dbReference type="SUPFAM" id="SSF81338">
    <property type="entry name" value="Aquaporin-like"/>
    <property type="match status" value="1"/>
</dbReference>
<keyword evidence="8" id="KW-1185">Reference proteome</keyword>
<dbReference type="InterPro" id="IPR023271">
    <property type="entry name" value="Aquaporin-like"/>
</dbReference>
<evidence type="ECO:0000256" key="2">
    <source>
        <dbReference type="ARBA" id="ARBA00005900"/>
    </source>
</evidence>
<dbReference type="GO" id="GO:0015267">
    <property type="term" value="F:channel activity"/>
    <property type="evidence" value="ECO:0007669"/>
    <property type="project" value="InterPro"/>
</dbReference>
<evidence type="ECO:0000256" key="4">
    <source>
        <dbReference type="ARBA" id="ARBA00022989"/>
    </source>
</evidence>
<dbReference type="RefSeq" id="XP_016303581.1">
    <property type="nucleotide sequence ID" value="XM_016448095.1"/>
</dbReference>
<protein>
    <recommendedName>
        <fullName evidence="6">Aquaporin</fullName>
    </recommendedName>
</protein>
<evidence type="ECO:0000313" key="8">
    <source>
        <dbReference type="Proteomes" id="UP000472260"/>
    </source>
</evidence>
<evidence type="ECO:0000256" key="6">
    <source>
        <dbReference type="PIRNR" id="PIRNR017529"/>
    </source>
</evidence>
<proteinExistence type="inferred from homology"/>
<gene>
    <name evidence="7" type="primary">LOC107659225</name>
</gene>
<evidence type="ECO:0000256" key="1">
    <source>
        <dbReference type="ARBA" id="ARBA00004141"/>
    </source>
</evidence>
<dbReference type="PRINTS" id="PR02024">
    <property type="entry name" value="AQUAPORIN11"/>
</dbReference>
<dbReference type="InterPro" id="IPR016697">
    <property type="entry name" value="Aquaporin_11/12"/>
</dbReference>
<dbReference type="Ensembl" id="ENSSANT00000083596.1">
    <property type="protein sequence ID" value="ENSSANP00000078637.1"/>
    <property type="gene ID" value="ENSSANG00000039152.1"/>
</dbReference>
<dbReference type="AlphaFoldDB" id="A0A671R5R8"/>
<reference evidence="7" key="2">
    <citation type="submission" date="2025-09" db="UniProtKB">
        <authorList>
            <consortium name="Ensembl"/>
        </authorList>
    </citation>
    <scope>IDENTIFICATION</scope>
</reference>
<name>A0A671R5R8_9TELE</name>
<organism evidence="7 8">
    <name type="scientific">Sinocyclocheilus anshuiensis</name>
    <dbReference type="NCBI Taxonomy" id="1608454"/>
    <lineage>
        <taxon>Eukaryota</taxon>
        <taxon>Metazoa</taxon>
        <taxon>Chordata</taxon>
        <taxon>Craniata</taxon>
        <taxon>Vertebrata</taxon>
        <taxon>Euteleostomi</taxon>
        <taxon>Actinopterygii</taxon>
        <taxon>Neopterygii</taxon>
        <taxon>Teleostei</taxon>
        <taxon>Ostariophysi</taxon>
        <taxon>Cypriniformes</taxon>
        <taxon>Cyprinidae</taxon>
        <taxon>Cyprininae</taxon>
        <taxon>Sinocyclocheilus</taxon>
    </lineage>
</organism>
<dbReference type="KEGG" id="sanh:107659225"/>
<evidence type="ECO:0000313" key="7">
    <source>
        <dbReference type="Ensembl" id="ENSSANP00000078637.1"/>
    </source>
</evidence>